<dbReference type="PANTHER" id="PTHR21634:SF9">
    <property type="entry name" value="RE13835P"/>
    <property type="match status" value="1"/>
</dbReference>
<feature type="region of interest" description="Disordered" evidence="1">
    <location>
        <begin position="106"/>
        <end position="142"/>
    </location>
</feature>
<accession>U4L706</accession>
<dbReference type="EMBL" id="HF935410">
    <property type="protein sequence ID" value="CCX08393.1"/>
    <property type="molecule type" value="Genomic_DNA"/>
</dbReference>
<feature type="region of interest" description="Disordered" evidence="1">
    <location>
        <begin position="164"/>
        <end position="225"/>
    </location>
</feature>
<feature type="region of interest" description="Disordered" evidence="1">
    <location>
        <begin position="591"/>
        <end position="685"/>
    </location>
</feature>
<reference evidence="3 4" key="1">
    <citation type="journal article" date="2013" name="PLoS Genet.">
        <title>The genome and development-dependent transcriptomes of Pyronema confluens: a window into fungal evolution.</title>
        <authorList>
            <person name="Traeger S."/>
            <person name="Altegoer F."/>
            <person name="Freitag M."/>
            <person name="Gabaldon T."/>
            <person name="Kempken F."/>
            <person name="Kumar A."/>
            <person name="Marcet-Houben M."/>
            <person name="Poggeler S."/>
            <person name="Stajich J.E."/>
            <person name="Nowrousian M."/>
        </authorList>
    </citation>
    <scope>NUCLEOTIDE SEQUENCE [LARGE SCALE GENOMIC DNA]</scope>
    <source>
        <strain evidence="4">CBS 100304</strain>
        <tissue evidence="3">Vegetative mycelium</tissue>
    </source>
</reference>
<feature type="compositionally biased region" description="Basic residues" evidence="1">
    <location>
        <begin position="618"/>
        <end position="627"/>
    </location>
</feature>
<feature type="compositionally biased region" description="Polar residues" evidence="1">
    <location>
        <begin position="652"/>
        <end position="664"/>
    </location>
</feature>
<evidence type="ECO:0000256" key="1">
    <source>
        <dbReference type="SAM" id="MobiDB-lite"/>
    </source>
</evidence>
<dbReference type="InterPro" id="IPR028084">
    <property type="entry name" value="FNIP_N_dom"/>
</dbReference>
<dbReference type="PANTHER" id="PTHR21634">
    <property type="entry name" value="RE13835P"/>
    <property type="match status" value="1"/>
</dbReference>
<dbReference type="GO" id="GO:0051087">
    <property type="term" value="F:protein-folding chaperone binding"/>
    <property type="evidence" value="ECO:0007669"/>
    <property type="project" value="TreeGrafter"/>
</dbReference>
<feature type="compositionally biased region" description="Polar residues" evidence="1">
    <location>
        <begin position="202"/>
        <end position="220"/>
    </location>
</feature>
<dbReference type="AlphaFoldDB" id="U4L706"/>
<feature type="region of interest" description="Disordered" evidence="1">
    <location>
        <begin position="250"/>
        <end position="297"/>
    </location>
</feature>
<dbReference type="GO" id="GO:0042030">
    <property type="term" value="F:ATPase inhibitor activity"/>
    <property type="evidence" value="ECO:0007669"/>
    <property type="project" value="TreeGrafter"/>
</dbReference>
<evidence type="ECO:0000313" key="4">
    <source>
        <dbReference type="Proteomes" id="UP000018144"/>
    </source>
</evidence>
<feature type="compositionally biased region" description="Polar residues" evidence="1">
    <location>
        <begin position="254"/>
        <end position="277"/>
    </location>
</feature>
<sequence>MLGRLFNSATSTAAASPHGTRPSTSHAEGDEIHTRNLLYPDSSSSVSSSFHSSYSLGQQSQSSAASSVSLGDIDLDPLRDVRVVIAQDATSLEHKLVLFDSKPPLGTSPSFEEGPTSPNLGGGTYGRSRRRNQQYPPHVPGADDELRIFTDCMFGVAPLSYKGPSTKVHTLPNIEDRRPSLTNTSPTTSRRASLGFELRPPTNRQQESVKQQSQPHTSQPAKEKRQSVMITRLFSVVIPPCPTPAVIDGGRNINIPQSSGSGEHTATPTSSVGSTSGFPFPKFGGGQTAPSTTPKHIRPSKVSMYAIGLIISLPPSASPSTVTFPTRCCYHKPFLTYDSEFPHRHEFCCPTPPSYDDEYSTIASGSIKGDCAAEDLHTTAAVNDWRMDLVATHWDVILRALSDLQQVAQARILENLTSARLASPQPMVSTQMNGRKYLNDRCELRKMGLMRDDIVRSEVERLRWRVVSGIRTPRVVVGQGQWDRWREEAKWANHRFGGRDTHFFFLTLLTAFLGHHTEWLDALGPEPYKRRHKQQLKARSNPEESAIRYRTVLLSNDRIAARRLIYLLSTFLPAKAQQTLDALHPSSRTSSINYLSQSPPNFSAAGTRSAPGSQYGSLRRKARKKPSRLNVAVSSETEADDTEDLSDWPIAESNSNSTSHNGSALQLPLAPGMRKSESTGTLTTLPSSATCAASAGARNRPNSSGSAASINLLSTLKRNNTSDSTWSSILTFWSAPKSTISTAASSEVADLGDFDEPILPPPFSPILSAGDYPRMEQLSIDDVDGALNVPLDLTSPLSSPPQWTMPNIHAHLDPDPVTTHVAGWNDEHFHPDFLVQSVKPYPEVERDIKRAMRMEPTPNNRYDSTSEDRWVIVSECLVADARSHKIKRITLRRRAIVPAVTQQGVPIPTAIPEEEEEEERWDEEFMHDVEDTLATAIEEVCSNEGIDVADAVLGALQRVVNQVIGGGIDERWGGNVLTEGISRWM</sequence>
<feature type="compositionally biased region" description="Polar residues" evidence="1">
    <location>
        <begin position="591"/>
        <end position="616"/>
    </location>
</feature>
<name>U4L706_PYROM</name>
<keyword evidence="4" id="KW-1185">Reference proteome</keyword>
<proteinExistence type="predicted"/>
<gene>
    <name evidence="3" type="ORF">PCON_07986</name>
</gene>
<feature type="domain" description="Folliculin-interacting protein N-terminal" evidence="2">
    <location>
        <begin position="143"/>
        <end position="173"/>
    </location>
</feature>
<evidence type="ECO:0000259" key="2">
    <source>
        <dbReference type="Pfam" id="PF14636"/>
    </source>
</evidence>
<dbReference type="eggNOG" id="ENOG502QUW1">
    <property type="taxonomic scope" value="Eukaryota"/>
</dbReference>
<evidence type="ECO:0000313" key="3">
    <source>
        <dbReference type="EMBL" id="CCX08393.1"/>
    </source>
</evidence>
<feature type="compositionally biased region" description="Polar residues" evidence="1">
    <location>
        <begin position="180"/>
        <end position="191"/>
    </location>
</feature>
<dbReference type="OrthoDB" id="5428015at2759"/>
<dbReference type="Proteomes" id="UP000018144">
    <property type="component" value="Unassembled WGS sequence"/>
</dbReference>
<dbReference type="GO" id="GO:0005737">
    <property type="term" value="C:cytoplasm"/>
    <property type="evidence" value="ECO:0007669"/>
    <property type="project" value="TreeGrafter"/>
</dbReference>
<dbReference type="STRING" id="1076935.U4L706"/>
<dbReference type="OMA" id="SAMHEMV"/>
<dbReference type="Pfam" id="PF14636">
    <property type="entry name" value="FNIP_N"/>
    <property type="match status" value="1"/>
</dbReference>
<feature type="region of interest" description="Disordered" evidence="1">
    <location>
        <begin position="1"/>
        <end position="29"/>
    </location>
</feature>
<organism evidence="3 4">
    <name type="scientific">Pyronema omphalodes (strain CBS 100304)</name>
    <name type="common">Pyronema confluens</name>
    <dbReference type="NCBI Taxonomy" id="1076935"/>
    <lineage>
        <taxon>Eukaryota</taxon>
        <taxon>Fungi</taxon>
        <taxon>Dikarya</taxon>
        <taxon>Ascomycota</taxon>
        <taxon>Pezizomycotina</taxon>
        <taxon>Pezizomycetes</taxon>
        <taxon>Pezizales</taxon>
        <taxon>Pyronemataceae</taxon>
        <taxon>Pyronema</taxon>
    </lineage>
</organism>
<feature type="compositionally biased region" description="Acidic residues" evidence="1">
    <location>
        <begin position="637"/>
        <end position="646"/>
    </location>
</feature>
<protein>
    <recommendedName>
        <fullName evidence="2">Folliculin-interacting protein N-terminal domain-containing protein</fullName>
    </recommendedName>
</protein>